<name>A0A5B0KX82_9PROT</name>
<dbReference type="EMBL" id="VEWN01000002">
    <property type="protein sequence ID" value="KAA1057202.1"/>
    <property type="molecule type" value="Genomic_DNA"/>
</dbReference>
<proteinExistence type="predicted"/>
<evidence type="ECO:0000313" key="1">
    <source>
        <dbReference type="EMBL" id="KAA1057202.1"/>
    </source>
</evidence>
<dbReference type="Proteomes" id="UP000325333">
    <property type="component" value="Unassembled WGS sequence"/>
</dbReference>
<reference evidence="1 2" key="1">
    <citation type="submission" date="2019-07" db="EMBL/GenBank/DDBJ databases">
        <title>Genome sequencing of the stress-tolerant strain Azospirillum brasilense Az19.</title>
        <authorList>
            <person name="Maroniche G.A."/>
            <person name="Garcia J.E."/>
            <person name="Pagnussat L."/>
            <person name="Amenta M."/>
            <person name="Creus C.M."/>
        </authorList>
    </citation>
    <scope>NUCLEOTIDE SEQUENCE [LARGE SCALE GENOMIC DNA]</scope>
    <source>
        <strain evidence="1 2">Az19</strain>
    </source>
</reference>
<protein>
    <submittedName>
        <fullName evidence="1">Uncharacterized protein</fullName>
    </submittedName>
</protein>
<comment type="caution">
    <text evidence="1">The sequence shown here is derived from an EMBL/GenBank/DDBJ whole genome shotgun (WGS) entry which is preliminary data.</text>
</comment>
<accession>A0A5B0KX82</accession>
<organism evidence="1 2">
    <name type="scientific">Azospirillum argentinense</name>
    <dbReference type="NCBI Taxonomy" id="2970906"/>
    <lineage>
        <taxon>Bacteria</taxon>
        <taxon>Pseudomonadati</taxon>
        <taxon>Pseudomonadota</taxon>
        <taxon>Alphaproteobacteria</taxon>
        <taxon>Rhodospirillales</taxon>
        <taxon>Azospirillaceae</taxon>
        <taxon>Azospirillum</taxon>
    </lineage>
</organism>
<dbReference type="AlphaFoldDB" id="A0A5B0KX82"/>
<dbReference type="RefSeq" id="WP_149648884.1">
    <property type="nucleotide sequence ID" value="NZ_VEWN01000002.1"/>
</dbReference>
<evidence type="ECO:0000313" key="2">
    <source>
        <dbReference type="Proteomes" id="UP000325333"/>
    </source>
</evidence>
<gene>
    <name evidence="1" type="ORF">FH063_001370</name>
</gene>
<sequence>MTDINDIWDDEEDAQTYARRAAPEAPRRPAVEAAQDLTETVPAITDDVAVQSVAEQVERRVNERGGEAELDEIVALTIEVLWEGQRAAARAVSAPAAAHAEGLASAPAPREA</sequence>